<feature type="transmembrane region" description="Helical" evidence="6">
    <location>
        <begin position="304"/>
        <end position="324"/>
    </location>
</feature>
<evidence type="ECO:0000313" key="8">
    <source>
        <dbReference type="EMBL" id="CAE7311516.1"/>
    </source>
</evidence>
<reference evidence="8" key="1">
    <citation type="submission" date="2021-02" db="EMBL/GenBank/DDBJ databases">
        <authorList>
            <person name="Dougan E. K."/>
            <person name="Rhodes N."/>
            <person name="Thang M."/>
            <person name="Chan C."/>
        </authorList>
    </citation>
    <scope>NUCLEOTIDE SEQUENCE</scope>
</reference>
<dbReference type="Pfam" id="PF09815">
    <property type="entry name" value="XK-related"/>
    <property type="match status" value="1"/>
</dbReference>
<keyword evidence="3 6" id="KW-0812">Transmembrane</keyword>
<keyword evidence="5 6" id="KW-0472">Membrane</keyword>
<dbReference type="InterPro" id="IPR018629">
    <property type="entry name" value="XK-rel"/>
</dbReference>
<dbReference type="EMBL" id="CAJNDS010002080">
    <property type="protein sequence ID" value="CAE7311516.1"/>
    <property type="molecule type" value="Genomic_DNA"/>
</dbReference>
<feature type="chain" id="PRO_5032795976" evidence="7">
    <location>
        <begin position="19"/>
        <end position="384"/>
    </location>
</feature>
<name>A0A812NX95_9DINO</name>
<keyword evidence="7" id="KW-0732">Signal</keyword>
<organism evidence="8 9">
    <name type="scientific">Symbiodinium natans</name>
    <dbReference type="NCBI Taxonomy" id="878477"/>
    <lineage>
        <taxon>Eukaryota</taxon>
        <taxon>Sar</taxon>
        <taxon>Alveolata</taxon>
        <taxon>Dinophyceae</taxon>
        <taxon>Suessiales</taxon>
        <taxon>Symbiodiniaceae</taxon>
        <taxon>Symbiodinium</taxon>
    </lineage>
</organism>
<feature type="transmembrane region" description="Helical" evidence="6">
    <location>
        <begin position="336"/>
        <end position="353"/>
    </location>
</feature>
<proteinExistence type="inferred from homology"/>
<gene>
    <name evidence="8" type="ORF">SNAT2548_LOCUS16355</name>
</gene>
<dbReference type="OrthoDB" id="449131at2759"/>
<comment type="subcellular location">
    <subcellularLocation>
        <location evidence="1">Membrane</location>
        <topology evidence="1">Multi-pass membrane protein</topology>
    </subcellularLocation>
</comment>
<evidence type="ECO:0000256" key="3">
    <source>
        <dbReference type="ARBA" id="ARBA00022692"/>
    </source>
</evidence>
<sequence>MDWWKAASIALFGALAMADYVSDVVVMLQYACVIDNKLTPDCPTIPGTNQTNETIAALDAQGQISECSPHWAWFGISCTLLVISTLVPAMWWTLGQMQRHENDNLCCGGCPHFCCLGVAQLSHAWELIALCLGHERTEDDENGSVFRNIFTSITESAPQLYFQAYVIFQLGAYGQGFKIASICISIASLSASTVMSASSDTTDGVRNPRLRSWKGKAIGMCFIATDAAVRSLGYAMALSEPVRPYGAPTAGTFFLLCTIYQVCICRRQRCSSDSAFAVVTLPYVIPVVPLVLKKEQYRKTGLEVLLALRFLETVTFGILAGIFGETACGSGLARELAVYYSVLVANAVALIAFNCCVAEDGTLSTPRASAYSPRRILGRAMDSE</sequence>
<evidence type="ECO:0000256" key="2">
    <source>
        <dbReference type="ARBA" id="ARBA00008789"/>
    </source>
</evidence>
<accession>A0A812NX95</accession>
<comment type="similarity">
    <text evidence="2">Belongs to the XK family.</text>
</comment>
<evidence type="ECO:0000256" key="4">
    <source>
        <dbReference type="ARBA" id="ARBA00022989"/>
    </source>
</evidence>
<evidence type="ECO:0000256" key="6">
    <source>
        <dbReference type="SAM" id="Phobius"/>
    </source>
</evidence>
<comment type="caution">
    <text evidence="8">The sequence shown here is derived from an EMBL/GenBank/DDBJ whole genome shotgun (WGS) entry which is preliminary data.</text>
</comment>
<feature type="transmembrane region" description="Helical" evidence="6">
    <location>
        <begin position="71"/>
        <end position="94"/>
    </location>
</feature>
<evidence type="ECO:0000256" key="1">
    <source>
        <dbReference type="ARBA" id="ARBA00004141"/>
    </source>
</evidence>
<keyword evidence="9" id="KW-1185">Reference proteome</keyword>
<evidence type="ECO:0000256" key="5">
    <source>
        <dbReference type="ARBA" id="ARBA00023136"/>
    </source>
</evidence>
<dbReference type="AlphaFoldDB" id="A0A812NX95"/>
<evidence type="ECO:0000256" key="7">
    <source>
        <dbReference type="SAM" id="SignalP"/>
    </source>
</evidence>
<feature type="transmembrane region" description="Helical" evidence="6">
    <location>
        <begin position="245"/>
        <end position="263"/>
    </location>
</feature>
<protein>
    <submittedName>
        <fullName evidence="8">Uncharacterized protein</fullName>
    </submittedName>
</protein>
<feature type="signal peptide" evidence="7">
    <location>
        <begin position="1"/>
        <end position="18"/>
    </location>
</feature>
<feature type="transmembrane region" description="Helical" evidence="6">
    <location>
        <begin position="275"/>
        <end position="292"/>
    </location>
</feature>
<keyword evidence="4 6" id="KW-1133">Transmembrane helix</keyword>
<dbReference type="Proteomes" id="UP000604046">
    <property type="component" value="Unassembled WGS sequence"/>
</dbReference>
<dbReference type="GO" id="GO:0005886">
    <property type="term" value="C:plasma membrane"/>
    <property type="evidence" value="ECO:0007669"/>
    <property type="project" value="UniProtKB-ARBA"/>
</dbReference>
<evidence type="ECO:0000313" key="9">
    <source>
        <dbReference type="Proteomes" id="UP000604046"/>
    </source>
</evidence>